<dbReference type="PANTHER" id="PTHR22778">
    <property type="entry name" value="OVARIAN CANCER GENE-2 PROTEIN-RELATED"/>
    <property type="match status" value="1"/>
</dbReference>
<dbReference type="InterPro" id="IPR005645">
    <property type="entry name" value="FSH-like_dom"/>
</dbReference>
<reference evidence="2" key="1">
    <citation type="journal article" date="2013" name="J. Plant Res.">
        <title>Effect of fungi and light on seed germination of three Opuntia species from semiarid lands of central Mexico.</title>
        <authorList>
            <person name="Delgado-Sanchez P."/>
            <person name="Jimenez-Bremont J.F."/>
            <person name="Guerrero-Gonzalez Mde L."/>
            <person name="Flores J."/>
        </authorList>
    </citation>
    <scope>NUCLEOTIDE SEQUENCE</scope>
    <source>
        <tissue evidence="2">Cladode</tissue>
    </source>
</reference>
<dbReference type="Gene3D" id="3.40.50.1820">
    <property type="entry name" value="alpha/beta hydrolase"/>
    <property type="match status" value="1"/>
</dbReference>
<dbReference type="InterPro" id="IPR029058">
    <property type="entry name" value="AB_hydrolase_fold"/>
</dbReference>
<dbReference type="EMBL" id="GISG01055728">
    <property type="protein sequence ID" value="MBA4626275.1"/>
    <property type="molecule type" value="Transcribed_RNA"/>
</dbReference>
<dbReference type="SUPFAM" id="SSF53474">
    <property type="entry name" value="alpha/beta-Hydrolases"/>
    <property type="match status" value="1"/>
</dbReference>
<organism evidence="2">
    <name type="scientific">Opuntia streptacantha</name>
    <name type="common">Prickly pear cactus</name>
    <name type="synonym">Opuntia cardona</name>
    <dbReference type="NCBI Taxonomy" id="393608"/>
    <lineage>
        <taxon>Eukaryota</taxon>
        <taxon>Viridiplantae</taxon>
        <taxon>Streptophyta</taxon>
        <taxon>Embryophyta</taxon>
        <taxon>Tracheophyta</taxon>
        <taxon>Spermatophyta</taxon>
        <taxon>Magnoliopsida</taxon>
        <taxon>eudicotyledons</taxon>
        <taxon>Gunneridae</taxon>
        <taxon>Pentapetalae</taxon>
        <taxon>Caryophyllales</taxon>
        <taxon>Cactineae</taxon>
        <taxon>Cactaceae</taxon>
        <taxon>Opuntioideae</taxon>
        <taxon>Opuntia</taxon>
    </lineage>
</organism>
<dbReference type="FunFam" id="3.40.50.1820:FF:000133">
    <property type="entry name" value="esterase AGAP003155"/>
    <property type="match status" value="1"/>
</dbReference>
<reference evidence="2" key="2">
    <citation type="submission" date="2020-07" db="EMBL/GenBank/DDBJ databases">
        <authorList>
            <person name="Vera ALvarez R."/>
            <person name="Arias-Moreno D.M."/>
            <person name="Jimenez-Jacinto V."/>
            <person name="Jimenez-Bremont J.F."/>
            <person name="Swaminathan K."/>
            <person name="Moose S.P."/>
            <person name="Guerrero-Gonzalez M.L."/>
            <person name="Marino-Ramirez L."/>
            <person name="Landsman D."/>
            <person name="Rodriguez-Kessler M."/>
            <person name="Delgado-Sanchez P."/>
        </authorList>
    </citation>
    <scope>NUCLEOTIDE SEQUENCE</scope>
    <source>
        <tissue evidence="2">Cladode</tissue>
    </source>
</reference>
<dbReference type="AlphaFoldDB" id="A0A7C8YU79"/>
<evidence type="ECO:0000313" key="2">
    <source>
        <dbReference type="EMBL" id="MBA4626275.1"/>
    </source>
</evidence>
<protein>
    <recommendedName>
        <fullName evidence="1">Serine hydrolase domain-containing protein</fullName>
    </recommendedName>
</protein>
<sequence length="256" mass="28706">MLRILPGVNINNTMGSNGHLHHESRTIRKPRFLCLHGFRTSAQILKKQIQKWPDSVRQKLDLVFVDAPFPAQGKSDVEGIFDPPYYEWFQFNKEFNEYTNFEECLDYIEECMINHGPIDGLLGFSQGAILSAALVGLQEQGIALTRVPKIKFLIIIGGAKLKHEGWAEKAYATPIQCPSLHFLGKEDFLKPHGEDLLKSVVDPVVIHHPKGHTIPRIDEKALPTMLSFLDNIQKMISEEQEKGVTDEGAAVPDAAA</sequence>
<evidence type="ECO:0000259" key="1">
    <source>
        <dbReference type="Pfam" id="PF03959"/>
    </source>
</evidence>
<feature type="domain" description="Serine hydrolase" evidence="1">
    <location>
        <begin position="28"/>
        <end position="218"/>
    </location>
</feature>
<dbReference type="PANTHER" id="PTHR22778:SF51">
    <property type="entry name" value="DIHYDROFOLATE REDUCTASE"/>
    <property type="match status" value="1"/>
</dbReference>
<accession>A0A7C8YU79</accession>
<name>A0A7C8YU79_OPUST</name>
<proteinExistence type="predicted"/>
<dbReference type="Pfam" id="PF03959">
    <property type="entry name" value="FSH1"/>
    <property type="match status" value="1"/>
</dbReference>